<sequence length="77" mass="8060">MLPHGAGRRTAAAGERCRAKDSAAPALGMRAALRDGPAVGRQRGHVYGTVVIDAETHQGRAWYRAQASLNYAGSAVT</sequence>
<name>A0ABW0CWY0_STRCD</name>
<protein>
    <submittedName>
        <fullName evidence="1">Uncharacterized protein</fullName>
    </submittedName>
</protein>
<reference evidence="2" key="1">
    <citation type="journal article" date="2019" name="Int. J. Syst. Evol. Microbiol.">
        <title>The Global Catalogue of Microorganisms (GCM) 10K type strain sequencing project: providing services to taxonomists for standard genome sequencing and annotation.</title>
        <authorList>
            <consortium name="The Broad Institute Genomics Platform"/>
            <consortium name="The Broad Institute Genome Sequencing Center for Infectious Disease"/>
            <person name="Wu L."/>
            <person name="Ma J."/>
        </authorList>
    </citation>
    <scope>NUCLEOTIDE SEQUENCE [LARGE SCALE GENOMIC DNA]</scope>
    <source>
        <strain evidence="2">KCTC 42586</strain>
    </source>
</reference>
<accession>A0ABW0CWY0</accession>
<proteinExistence type="predicted"/>
<dbReference type="Proteomes" id="UP001596263">
    <property type="component" value="Unassembled WGS sequence"/>
</dbReference>
<keyword evidence="2" id="KW-1185">Reference proteome</keyword>
<dbReference type="EMBL" id="JBHSKM010000049">
    <property type="protein sequence ID" value="MFC5220449.1"/>
    <property type="molecule type" value="Genomic_DNA"/>
</dbReference>
<gene>
    <name evidence="1" type="ORF">ACFPQ9_42250</name>
</gene>
<organism evidence="1 2">
    <name type="scientific">Streptomyces coerulescens</name>
    <dbReference type="NCBI Taxonomy" id="29304"/>
    <lineage>
        <taxon>Bacteria</taxon>
        <taxon>Bacillati</taxon>
        <taxon>Actinomycetota</taxon>
        <taxon>Actinomycetes</taxon>
        <taxon>Kitasatosporales</taxon>
        <taxon>Streptomycetaceae</taxon>
        <taxon>Streptomyces</taxon>
    </lineage>
</organism>
<dbReference type="RefSeq" id="WP_380865221.1">
    <property type="nucleotide sequence ID" value="NZ_JBHSKM010000049.1"/>
</dbReference>
<evidence type="ECO:0000313" key="2">
    <source>
        <dbReference type="Proteomes" id="UP001596263"/>
    </source>
</evidence>
<evidence type="ECO:0000313" key="1">
    <source>
        <dbReference type="EMBL" id="MFC5220449.1"/>
    </source>
</evidence>
<comment type="caution">
    <text evidence="1">The sequence shown here is derived from an EMBL/GenBank/DDBJ whole genome shotgun (WGS) entry which is preliminary data.</text>
</comment>